<reference evidence="3" key="2">
    <citation type="submission" date="2025-08" db="UniProtKB">
        <authorList>
            <consortium name="Ensembl"/>
        </authorList>
    </citation>
    <scope>IDENTIFICATION</scope>
</reference>
<dbReference type="InterPro" id="IPR029423">
    <property type="entry name" value="LRRC37AB_C"/>
</dbReference>
<keyword evidence="4" id="KW-1185">Reference proteome</keyword>
<feature type="compositionally biased region" description="Polar residues" evidence="1">
    <location>
        <begin position="221"/>
        <end position="233"/>
    </location>
</feature>
<dbReference type="Proteomes" id="UP000694563">
    <property type="component" value="Chromosome 23"/>
</dbReference>
<proteinExistence type="predicted"/>
<dbReference type="InterPro" id="IPR015753">
    <property type="entry name" value="LRRC37"/>
</dbReference>
<organism evidence="3 4">
    <name type="scientific">Catharus ustulatus</name>
    <name type="common">Russet-backed thrush</name>
    <name type="synonym">Hylocichla ustulatus</name>
    <dbReference type="NCBI Taxonomy" id="91951"/>
    <lineage>
        <taxon>Eukaryota</taxon>
        <taxon>Metazoa</taxon>
        <taxon>Chordata</taxon>
        <taxon>Craniata</taxon>
        <taxon>Vertebrata</taxon>
        <taxon>Euteleostomi</taxon>
        <taxon>Archelosauria</taxon>
        <taxon>Archosauria</taxon>
        <taxon>Dinosauria</taxon>
        <taxon>Saurischia</taxon>
        <taxon>Theropoda</taxon>
        <taxon>Coelurosauria</taxon>
        <taxon>Aves</taxon>
        <taxon>Neognathae</taxon>
        <taxon>Neoaves</taxon>
        <taxon>Telluraves</taxon>
        <taxon>Australaves</taxon>
        <taxon>Passeriformes</taxon>
        <taxon>Turdidae</taxon>
        <taxon>Catharus</taxon>
    </lineage>
</organism>
<dbReference type="PANTHER" id="PTHR23045">
    <property type="entry name" value="LEUCINE-RICH REPEAT-CONTAINING PROTEIN 37A"/>
    <property type="match status" value="1"/>
</dbReference>
<evidence type="ECO:0000259" key="2">
    <source>
        <dbReference type="Pfam" id="PF14914"/>
    </source>
</evidence>
<sequence>MEMEEPRKLNRSPVLSLKPKEPSMGDHGTVTLAVALTLSTEGDGSGLENSRTSSYPPRHLLGHKGKTRVDDLRTKLKKKLHKAEGIKTVKSIVPHHSQPANLKYVLEKTPSSWDHRQQDSRLNWQALNPWDVAGGLNPSHDKSGDRHLRDEVEDQDPRQNYVSSHKQPKKEDSQLWVGHNQLFYEVLSPVKAEGEPRATATKAEQGLNRNLDFLSDPLVQSHPSASSRGQTTAEGVHSPLGGHPQKIPDTTEDEGSQFLNNPWRPQSPGFEPVPGESFETTVNHHLRLLVPDKGLQSFMAHMEQALRMDCSLPQLKQACAKMVSKTGLLLKALSERQEKQGASDHMDLCRQQENMPGCMALGEGKKLVGKKAEHSVEMVKFVVLLSLFVILGVMLKVFFHTCLVSSKADSQPGHTRILCLRRFCVKLPEKGRKDNKEAHDVEQNGAGCSCKCCPCCGTVHGSSQWSSLFTNSELPWIERIRDAYEAQREASQEEA</sequence>
<protein>
    <recommendedName>
        <fullName evidence="2">LRRC37A/B like protein 1 C-terminal domain-containing protein</fullName>
    </recommendedName>
</protein>
<feature type="region of interest" description="Disordered" evidence="1">
    <location>
        <begin position="1"/>
        <end position="27"/>
    </location>
</feature>
<feature type="compositionally biased region" description="Polar residues" evidence="1">
    <location>
        <begin position="40"/>
        <end position="55"/>
    </location>
</feature>
<feature type="domain" description="LRRC37A/B like protein 1 C-terminal" evidence="2">
    <location>
        <begin position="274"/>
        <end position="397"/>
    </location>
</feature>
<name>A0A8C3U5D0_CATUS</name>
<dbReference type="AlphaFoldDB" id="A0A8C3U5D0"/>
<feature type="region of interest" description="Disordered" evidence="1">
    <location>
        <begin position="40"/>
        <end position="63"/>
    </location>
</feature>
<feature type="region of interest" description="Disordered" evidence="1">
    <location>
        <begin position="220"/>
        <end position="255"/>
    </location>
</feature>
<reference evidence="3" key="1">
    <citation type="submission" date="2020-10" db="EMBL/GenBank/DDBJ databases">
        <title>Catharus ustulatus (Swainson's thrush) genome, bCatUst1, primary haplotype v2.</title>
        <authorList>
            <person name="Delmore K."/>
            <person name="Vafadar M."/>
            <person name="Formenti G."/>
            <person name="Chow W."/>
            <person name="Pelan S."/>
            <person name="Howe K."/>
            <person name="Rhie A."/>
            <person name="Mountcastle J."/>
            <person name="Haase B."/>
            <person name="Fedrigo O."/>
            <person name="Jarvis E.D."/>
        </authorList>
    </citation>
    <scope>NUCLEOTIDE SEQUENCE [LARGE SCALE GENOMIC DNA]</scope>
</reference>
<feature type="compositionally biased region" description="Basic and acidic residues" evidence="1">
    <location>
        <begin position="139"/>
        <end position="150"/>
    </location>
</feature>
<evidence type="ECO:0000313" key="3">
    <source>
        <dbReference type="Ensembl" id="ENSCUSP00005010650.1"/>
    </source>
</evidence>
<accession>A0A8C3U5D0</accession>
<feature type="region of interest" description="Disordered" evidence="1">
    <location>
        <begin position="132"/>
        <end position="174"/>
    </location>
</feature>
<evidence type="ECO:0000256" key="1">
    <source>
        <dbReference type="SAM" id="MobiDB-lite"/>
    </source>
</evidence>
<dbReference type="PANTHER" id="PTHR23045:SF20">
    <property type="entry name" value="LEUCINE-RICH REPEAT-CONTAINING PROTEIN 37 N-TERMINAL DOMAIN-CONTAINING PROTEIN"/>
    <property type="match status" value="1"/>
</dbReference>
<reference evidence="3" key="3">
    <citation type="submission" date="2025-09" db="UniProtKB">
        <authorList>
            <consortium name="Ensembl"/>
        </authorList>
    </citation>
    <scope>IDENTIFICATION</scope>
</reference>
<evidence type="ECO:0000313" key="4">
    <source>
        <dbReference type="Proteomes" id="UP000694563"/>
    </source>
</evidence>
<dbReference type="Pfam" id="PF14914">
    <property type="entry name" value="LRRC37AB_C"/>
    <property type="match status" value="1"/>
</dbReference>
<dbReference type="Ensembl" id="ENSCUST00005011098.1">
    <property type="protein sequence ID" value="ENSCUSP00005010650.1"/>
    <property type="gene ID" value="ENSCUSG00005006847.1"/>
</dbReference>